<organism evidence="3 4">
    <name type="scientific">Ancylobacter defluvii</name>
    <dbReference type="NCBI Taxonomy" id="1282440"/>
    <lineage>
        <taxon>Bacteria</taxon>
        <taxon>Pseudomonadati</taxon>
        <taxon>Pseudomonadota</taxon>
        <taxon>Alphaproteobacteria</taxon>
        <taxon>Hyphomicrobiales</taxon>
        <taxon>Xanthobacteraceae</taxon>
        <taxon>Ancylobacter</taxon>
    </lineage>
</organism>
<sequence>MRRLDPVNFAHPHVLARFCLSIAVIACPALVHAQTATTQSAAPPPAATYGAQLEGFEYPHPLKRFALASQGQDLSMAYMDIGPVADPNGRTAVLLHGKNFCGATWEGSIDALTRAGYRVIVPDQIGFCASTKPKGYQFSFHQLADNTHKLLASLGIERATIIGHSMGGMLAARYALSFPTATDKLIMVNPLGLEDWKAKGVPYATIDQLYQGELKTTAASIKAYQLKFYYNGQWKPDYDRWVEMAAGLYAGVGRESVAWNQAQTSDMVYTQPVVYEFGNIAVPTVLMIGMTDKTAPGANRASPEVAAALGNYAELGKAAARAIPKSRLIEFPGLGHSPQVESPEAFHTALIGAL</sequence>
<dbReference type="InterPro" id="IPR050266">
    <property type="entry name" value="AB_hydrolase_sf"/>
</dbReference>
<dbReference type="GO" id="GO:0016020">
    <property type="term" value="C:membrane"/>
    <property type="evidence" value="ECO:0007669"/>
    <property type="project" value="TreeGrafter"/>
</dbReference>
<evidence type="ECO:0000313" key="3">
    <source>
        <dbReference type="EMBL" id="GLK86602.1"/>
    </source>
</evidence>
<dbReference type="SUPFAM" id="SSF53474">
    <property type="entry name" value="alpha/beta-Hydrolases"/>
    <property type="match status" value="1"/>
</dbReference>
<keyword evidence="1" id="KW-0732">Signal</keyword>
<evidence type="ECO:0000256" key="1">
    <source>
        <dbReference type="SAM" id="SignalP"/>
    </source>
</evidence>
<evidence type="ECO:0000259" key="2">
    <source>
        <dbReference type="Pfam" id="PF00561"/>
    </source>
</evidence>
<dbReference type="EMBL" id="BSFM01000021">
    <property type="protein sequence ID" value="GLK86602.1"/>
    <property type="molecule type" value="Genomic_DNA"/>
</dbReference>
<dbReference type="Pfam" id="PF00561">
    <property type="entry name" value="Abhydrolase_1"/>
    <property type="match status" value="1"/>
</dbReference>
<dbReference type="GO" id="GO:0047372">
    <property type="term" value="F:monoacylglycerol lipase activity"/>
    <property type="evidence" value="ECO:0007669"/>
    <property type="project" value="TreeGrafter"/>
</dbReference>
<dbReference type="PANTHER" id="PTHR43798:SF33">
    <property type="entry name" value="HYDROLASE, PUTATIVE (AFU_ORTHOLOGUE AFUA_2G14860)-RELATED"/>
    <property type="match status" value="1"/>
</dbReference>
<dbReference type="Proteomes" id="UP001143330">
    <property type="component" value="Unassembled WGS sequence"/>
</dbReference>
<keyword evidence="4" id="KW-1185">Reference proteome</keyword>
<dbReference type="AlphaFoldDB" id="A0A9W6K0D8"/>
<gene>
    <name evidence="3" type="ORF">GCM10017653_46720</name>
</gene>
<dbReference type="GO" id="GO:0046464">
    <property type="term" value="P:acylglycerol catabolic process"/>
    <property type="evidence" value="ECO:0007669"/>
    <property type="project" value="TreeGrafter"/>
</dbReference>
<evidence type="ECO:0000313" key="4">
    <source>
        <dbReference type="Proteomes" id="UP001143330"/>
    </source>
</evidence>
<protein>
    <submittedName>
        <fullName evidence="3">Alpha/beta hydrolase</fullName>
    </submittedName>
</protein>
<dbReference type="InterPro" id="IPR000073">
    <property type="entry name" value="AB_hydrolase_1"/>
</dbReference>
<dbReference type="InterPro" id="IPR029058">
    <property type="entry name" value="AB_hydrolase_fold"/>
</dbReference>
<reference evidence="3" key="1">
    <citation type="journal article" date="2014" name="Int. J. Syst. Evol. Microbiol.">
        <title>Complete genome sequence of Corynebacterium casei LMG S-19264T (=DSM 44701T), isolated from a smear-ripened cheese.</title>
        <authorList>
            <consortium name="US DOE Joint Genome Institute (JGI-PGF)"/>
            <person name="Walter F."/>
            <person name="Albersmeier A."/>
            <person name="Kalinowski J."/>
            <person name="Ruckert C."/>
        </authorList>
    </citation>
    <scope>NUCLEOTIDE SEQUENCE</scope>
    <source>
        <strain evidence="3">VKM B-2789</strain>
    </source>
</reference>
<feature type="chain" id="PRO_5040786565" evidence="1">
    <location>
        <begin position="34"/>
        <end position="354"/>
    </location>
</feature>
<dbReference type="PRINTS" id="PR00111">
    <property type="entry name" value="ABHYDROLASE"/>
</dbReference>
<name>A0A9W6K0D8_9HYPH</name>
<feature type="domain" description="AB hydrolase-1" evidence="2">
    <location>
        <begin position="93"/>
        <end position="342"/>
    </location>
</feature>
<feature type="signal peptide" evidence="1">
    <location>
        <begin position="1"/>
        <end position="33"/>
    </location>
</feature>
<comment type="caution">
    <text evidence="3">The sequence shown here is derived from an EMBL/GenBank/DDBJ whole genome shotgun (WGS) entry which is preliminary data.</text>
</comment>
<proteinExistence type="predicted"/>
<dbReference type="Gene3D" id="3.40.50.1820">
    <property type="entry name" value="alpha/beta hydrolase"/>
    <property type="match status" value="1"/>
</dbReference>
<accession>A0A9W6K0D8</accession>
<keyword evidence="3" id="KW-0378">Hydrolase</keyword>
<reference evidence="3" key="2">
    <citation type="submission" date="2023-01" db="EMBL/GenBank/DDBJ databases">
        <authorList>
            <person name="Sun Q."/>
            <person name="Evtushenko L."/>
        </authorList>
    </citation>
    <scope>NUCLEOTIDE SEQUENCE</scope>
    <source>
        <strain evidence="3">VKM B-2789</strain>
    </source>
</reference>
<dbReference type="PANTHER" id="PTHR43798">
    <property type="entry name" value="MONOACYLGLYCEROL LIPASE"/>
    <property type="match status" value="1"/>
</dbReference>